<dbReference type="EC" id="1.8.98.2" evidence="2"/>
<evidence type="ECO:0000256" key="4">
    <source>
        <dbReference type="ARBA" id="ARBA00022840"/>
    </source>
</evidence>
<accession>A0ABQ8CCG3</accession>
<dbReference type="Proteomes" id="UP000824890">
    <property type="component" value="Unassembled WGS sequence"/>
</dbReference>
<evidence type="ECO:0000256" key="1">
    <source>
        <dbReference type="ARBA" id="ARBA00009609"/>
    </source>
</evidence>
<dbReference type="EMBL" id="JAGKQM010000008">
    <property type="protein sequence ID" value="KAH0914741.1"/>
    <property type="molecule type" value="Genomic_DNA"/>
</dbReference>
<keyword evidence="4" id="KW-0067">ATP-binding</keyword>
<dbReference type="SMART" id="SM00470">
    <property type="entry name" value="ParB"/>
    <property type="match status" value="1"/>
</dbReference>
<evidence type="ECO:0000313" key="10">
    <source>
        <dbReference type="EMBL" id="KAH0914741.1"/>
    </source>
</evidence>
<gene>
    <name evidence="10" type="ORF">HID58_029187</name>
</gene>
<keyword evidence="11" id="KW-1185">Reference proteome</keyword>
<dbReference type="Gene3D" id="3.90.1530.10">
    <property type="entry name" value="Conserved hypothetical protein from pyrococcus furiosus pfu- 392566-001, ParB domain"/>
    <property type="match status" value="1"/>
</dbReference>
<evidence type="ECO:0000256" key="8">
    <source>
        <dbReference type="ARBA" id="ARBA00047514"/>
    </source>
</evidence>
<dbReference type="Pfam" id="PF02195">
    <property type="entry name" value="ParB_N"/>
    <property type="match status" value="1"/>
</dbReference>
<evidence type="ECO:0000313" key="11">
    <source>
        <dbReference type="Proteomes" id="UP000824890"/>
    </source>
</evidence>
<dbReference type="PANTHER" id="PTHR21348:SF2">
    <property type="entry name" value="SULFIREDOXIN-1"/>
    <property type="match status" value="1"/>
</dbReference>
<organism evidence="10 11">
    <name type="scientific">Brassica napus</name>
    <name type="common">Rape</name>
    <dbReference type="NCBI Taxonomy" id="3708"/>
    <lineage>
        <taxon>Eukaryota</taxon>
        <taxon>Viridiplantae</taxon>
        <taxon>Streptophyta</taxon>
        <taxon>Embryophyta</taxon>
        <taxon>Tracheophyta</taxon>
        <taxon>Spermatophyta</taxon>
        <taxon>Magnoliopsida</taxon>
        <taxon>eudicotyledons</taxon>
        <taxon>Gunneridae</taxon>
        <taxon>Pentapetalae</taxon>
        <taxon>rosids</taxon>
        <taxon>malvids</taxon>
        <taxon>Brassicales</taxon>
        <taxon>Brassicaceae</taxon>
        <taxon>Brassiceae</taxon>
        <taxon>Brassica</taxon>
    </lineage>
</organism>
<dbReference type="InterPro" id="IPR003115">
    <property type="entry name" value="ParB_N"/>
</dbReference>
<evidence type="ECO:0000256" key="7">
    <source>
        <dbReference type="ARBA" id="ARBA00023157"/>
    </source>
</evidence>
<name>A0ABQ8CCG3_BRANA</name>
<evidence type="ECO:0000256" key="2">
    <source>
        <dbReference type="ARBA" id="ARBA00013055"/>
    </source>
</evidence>
<sequence length="383" mass="42703">MRWILEVVEESSRTGALLAGDPWLAKKMKIDNKDYVGSFLRKPQHTFMMILQVYKLTPVYDHTEATFFLSKQSLIRIEAGQEPLRVLVQPAKNAIILATRCDIEQAKKKSQECMLHVLYLPKRGQAISKLEEDQNMNKSLWVRVLPKQHLGGGQREKTATTMANLMMLRFPSSLRSFSVSASSSNGSPPVIGGSSGGVGTMIVELPLEKIRRPLMRTRSNDQNKVKELMDSIRQIGLQVPIDVIEVDGAYYGFSGCHRYEAHQKLGLPTIRCKIRKGTKETLSCLRRCLRCCLPRYLRGSLRRCLPRSLRGSPVHLAVYSLRVSLRPSLGVAVSVALSLETFPDLSADSNLYQVSLNPLSVAFGFSVSTCGSISCVSEFVVTI</sequence>
<comment type="caution">
    <text evidence="10">The sequence shown here is derived from an EMBL/GenBank/DDBJ whole genome shotgun (WGS) entry which is preliminary data.</text>
</comment>
<comment type="catalytic activity">
    <reaction evidence="8">
        <text>S-hydroxy-S-oxy-L-cysteinyl-[peroxiredoxin] + [protein]-dithiol + ATP = S-hydroxy-L-cysteinyl-[peroxiredoxin] + [protein]-disulfide + ADP + phosphate</text>
        <dbReference type="Rhea" id="RHEA:17545"/>
        <dbReference type="Rhea" id="RHEA-COMP:10593"/>
        <dbReference type="Rhea" id="RHEA-COMP:10594"/>
        <dbReference type="Rhea" id="RHEA-COMP:13681"/>
        <dbReference type="Rhea" id="RHEA-COMP:17976"/>
        <dbReference type="ChEBI" id="CHEBI:29950"/>
        <dbReference type="ChEBI" id="CHEBI:30616"/>
        <dbReference type="ChEBI" id="CHEBI:43474"/>
        <dbReference type="ChEBI" id="CHEBI:50058"/>
        <dbReference type="ChEBI" id="CHEBI:61973"/>
        <dbReference type="ChEBI" id="CHEBI:61974"/>
        <dbReference type="ChEBI" id="CHEBI:456216"/>
        <dbReference type="EC" id="1.8.98.2"/>
    </reaction>
</comment>
<evidence type="ECO:0000256" key="6">
    <source>
        <dbReference type="ARBA" id="ARBA00023002"/>
    </source>
</evidence>
<dbReference type="SUPFAM" id="SSF110849">
    <property type="entry name" value="ParB/Sulfiredoxin"/>
    <property type="match status" value="1"/>
</dbReference>
<evidence type="ECO:0000259" key="9">
    <source>
        <dbReference type="SMART" id="SM00470"/>
    </source>
</evidence>
<dbReference type="CDD" id="cd16395">
    <property type="entry name" value="Srx"/>
    <property type="match status" value="1"/>
</dbReference>
<keyword evidence="3" id="KW-0547">Nucleotide-binding</keyword>
<dbReference type="PANTHER" id="PTHR21348">
    <property type="match status" value="1"/>
</dbReference>
<dbReference type="InterPro" id="IPR036086">
    <property type="entry name" value="ParB/Sulfiredoxin_sf"/>
</dbReference>
<reference evidence="10 11" key="1">
    <citation type="submission" date="2021-05" db="EMBL/GenBank/DDBJ databases">
        <title>Genome Assembly of Synthetic Allotetraploid Brassica napus Reveals Homoeologous Exchanges between Subgenomes.</title>
        <authorList>
            <person name="Davis J.T."/>
        </authorList>
    </citation>
    <scope>NUCLEOTIDE SEQUENCE [LARGE SCALE GENOMIC DNA]</scope>
    <source>
        <strain evidence="11">cv. Da-Ae</strain>
        <tissue evidence="10">Seedling</tissue>
    </source>
</reference>
<keyword evidence="7" id="KW-1015">Disulfide bond</keyword>
<comment type="similarity">
    <text evidence="1">Belongs to the sulfiredoxin family.</text>
</comment>
<evidence type="ECO:0000256" key="3">
    <source>
        <dbReference type="ARBA" id="ARBA00022741"/>
    </source>
</evidence>
<proteinExistence type="inferred from homology"/>
<evidence type="ECO:0000256" key="5">
    <source>
        <dbReference type="ARBA" id="ARBA00022862"/>
    </source>
</evidence>
<feature type="domain" description="ParB-like N-terminal" evidence="9">
    <location>
        <begin position="203"/>
        <end position="290"/>
    </location>
</feature>
<protein>
    <recommendedName>
        <fullName evidence="2">sulfiredoxin</fullName>
        <ecNumber evidence="2">1.8.98.2</ecNumber>
    </recommendedName>
</protein>
<keyword evidence="6" id="KW-0560">Oxidoreductase</keyword>
<dbReference type="InterPro" id="IPR016692">
    <property type="entry name" value="Sulfiredoxin"/>
</dbReference>
<keyword evidence="5" id="KW-0049">Antioxidant</keyword>